<keyword evidence="6 10" id="KW-0456">Lyase</keyword>
<evidence type="ECO:0000256" key="3">
    <source>
        <dbReference type="ARBA" id="ARBA00010869"/>
    </source>
</evidence>
<dbReference type="GO" id="GO:0006567">
    <property type="term" value="P:L-threonine catabolic process"/>
    <property type="evidence" value="ECO:0007669"/>
    <property type="project" value="InterPro"/>
</dbReference>
<dbReference type="InterPro" id="IPR002912">
    <property type="entry name" value="ACT_dom"/>
</dbReference>
<evidence type="ECO:0000256" key="5">
    <source>
        <dbReference type="ARBA" id="ARBA00022898"/>
    </source>
</evidence>
<dbReference type="FunFam" id="3.40.50.1100:FF:000007">
    <property type="entry name" value="L-threonine dehydratase catabolic TdcB"/>
    <property type="match status" value="1"/>
</dbReference>
<dbReference type="EC" id="4.3.1.19" evidence="4"/>
<dbReference type="NCBIfam" id="TIGR01127">
    <property type="entry name" value="ilvA_1Cterm"/>
    <property type="match status" value="1"/>
</dbReference>
<dbReference type="GO" id="GO:0003941">
    <property type="term" value="F:L-serine ammonia-lyase activity"/>
    <property type="evidence" value="ECO:0007669"/>
    <property type="project" value="TreeGrafter"/>
</dbReference>
<dbReference type="AlphaFoldDB" id="A0A7W9JJJ2"/>
<dbReference type="GO" id="GO:0004794">
    <property type="term" value="F:threonine deaminase activity"/>
    <property type="evidence" value="ECO:0007669"/>
    <property type="project" value="UniProtKB-EC"/>
</dbReference>
<evidence type="ECO:0000256" key="7">
    <source>
        <dbReference type="ARBA" id="ARBA00025527"/>
    </source>
</evidence>
<evidence type="ECO:0000313" key="10">
    <source>
        <dbReference type="EMBL" id="MBB5848854.1"/>
    </source>
</evidence>
<dbReference type="Pfam" id="PF00291">
    <property type="entry name" value="PALP"/>
    <property type="match status" value="1"/>
</dbReference>
<dbReference type="CDD" id="cd04886">
    <property type="entry name" value="ACT_ThrD-II-like"/>
    <property type="match status" value="1"/>
</dbReference>
<dbReference type="CDD" id="cd01562">
    <property type="entry name" value="Thr-dehyd"/>
    <property type="match status" value="1"/>
</dbReference>
<dbReference type="InterPro" id="IPR045865">
    <property type="entry name" value="ACT-like_dom_sf"/>
</dbReference>
<dbReference type="Gene3D" id="3.30.70.260">
    <property type="match status" value="1"/>
</dbReference>
<evidence type="ECO:0000256" key="1">
    <source>
        <dbReference type="ARBA" id="ARBA00001274"/>
    </source>
</evidence>
<evidence type="ECO:0000313" key="11">
    <source>
        <dbReference type="Proteomes" id="UP000567246"/>
    </source>
</evidence>
<organism evidence="10 11">
    <name type="scientific">Micrococcus endophyticus</name>
    <dbReference type="NCBI Taxonomy" id="455343"/>
    <lineage>
        <taxon>Bacteria</taxon>
        <taxon>Bacillati</taxon>
        <taxon>Actinomycetota</taxon>
        <taxon>Actinomycetes</taxon>
        <taxon>Micrococcales</taxon>
        <taxon>Micrococcaceae</taxon>
        <taxon>Micrococcus</taxon>
    </lineage>
</organism>
<evidence type="ECO:0000259" key="9">
    <source>
        <dbReference type="PROSITE" id="PS51671"/>
    </source>
</evidence>
<gene>
    <name evidence="10" type="ORF">HDA33_001418</name>
</gene>
<comment type="function">
    <text evidence="7">Catalyzes the anaerobic formation of alpha-ketobutyrate and ammonia from threonine in a two-step reaction. The first step involved a dehydration of threonine and a production of enamine intermediates (aminocrotonate), which tautomerizes to its imine form (iminobutyrate). Both intermediates are unstable and short-lived. The second step is the nonenzymatic hydrolysis of the enamine/imine intermediates to form 2-ketobutyrate and free ammonia. In the low water environment of the cell, the second step is accelerated by RidA.</text>
</comment>
<protein>
    <recommendedName>
        <fullName evidence="4">threonine ammonia-lyase</fullName>
        <ecNumber evidence="4">4.3.1.19</ecNumber>
    </recommendedName>
    <alternativeName>
        <fullName evidence="8">Threonine deaminase</fullName>
    </alternativeName>
</protein>
<evidence type="ECO:0000256" key="6">
    <source>
        <dbReference type="ARBA" id="ARBA00023239"/>
    </source>
</evidence>
<dbReference type="InterPro" id="IPR005789">
    <property type="entry name" value="Thr_deHydtase_catblc"/>
</dbReference>
<dbReference type="PROSITE" id="PS51671">
    <property type="entry name" value="ACT"/>
    <property type="match status" value="1"/>
</dbReference>
<dbReference type="InterPro" id="IPR036052">
    <property type="entry name" value="TrpB-like_PALP_sf"/>
</dbReference>
<dbReference type="PANTHER" id="PTHR48078:SF6">
    <property type="entry name" value="L-THREONINE DEHYDRATASE CATABOLIC TDCB"/>
    <property type="match status" value="1"/>
</dbReference>
<comment type="caution">
    <text evidence="10">The sequence shown here is derived from an EMBL/GenBank/DDBJ whole genome shotgun (WGS) entry which is preliminary data.</text>
</comment>
<keyword evidence="11" id="KW-1185">Reference proteome</keyword>
<dbReference type="Pfam" id="PF01842">
    <property type="entry name" value="ACT"/>
    <property type="match status" value="1"/>
</dbReference>
<reference evidence="10 11" key="1">
    <citation type="submission" date="2020-08" db="EMBL/GenBank/DDBJ databases">
        <title>Sequencing the genomes of 1000 actinobacteria strains.</title>
        <authorList>
            <person name="Klenk H.-P."/>
        </authorList>
    </citation>
    <scope>NUCLEOTIDE SEQUENCE [LARGE SCALE GENOMIC DNA]</scope>
    <source>
        <strain evidence="10 11">DSM 17945</strain>
    </source>
</reference>
<dbReference type="Gene3D" id="3.40.50.1100">
    <property type="match status" value="2"/>
</dbReference>
<sequence length="437" mass="45202">MQTAADAAPVAGPRWVRPADAEPAWEGLPVSYEDVEAARETLRGVSEVSPLQLSRSLSRAVGTDVHLKCENLQRAGSFKIRGAYVRMAGLSEAERVRGVVAASAGNHAQGVALAAAKLGISARIYMPRGVALPKLQATKDHGAEVVLHGSTVDESLAEAQRWAAETGAVFIPPFDDPAIIAGQGTVGLEILDTLPDVDTVIMGIGGGGLIAGTAVALKEAARRRGRTVRVIGVQAATAAAFPGSLEEGRVQVLESVSTIADGIAVGKPGNLPLRITAELVDAVVTVTDDEIAAALVHLLERAKLVVEPAGAVGVAALLAGRTADLGFELGSTVAVLSGGNIDPMLLLKSVQSGLSAAGRYMTVRIPLRDRPGELATISRIIADSDANVVRVDHTRVGPELSMGGVHITIDMETRGPEHSAAVLEALREAGYSPVPIH</sequence>
<dbReference type="EMBL" id="JACHMW010000001">
    <property type="protein sequence ID" value="MBB5848854.1"/>
    <property type="molecule type" value="Genomic_DNA"/>
</dbReference>
<dbReference type="PANTHER" id="PTHR48078">
    <property type="entry name" value="THREONINE DEHYDRATASE, MITOCHONDRIAL-RELATED"/>
    <property type="match status" value="1"/>
</dbReference>
<proteinExistence type="inferred from homology"/>
<dbReference type="InterPro" id="IPR044561">
    <property type="entry name" value="ACT_ThrD-II-like"/>
</dbReference>
<dbReference type="FunFam" id="3.40.50.1100:FF:000005">
    <property type="entry name" value="Threonine dehydratase catabolic"/>
    <property type="match status" value="1"/>
</dbReference>
<keyword evidence="5" id="KW-0663">Pyridoxal phosphate</keyword>
<accession>A0A7W9JJJ2</accession>
<feature type="domain" description="ACT" evidence="9">
    <location>
        <begin position="362"/>
        <end position="437"/>
    </location>
</feature>
<evidence type="ECO:0000256" key="8">
    <source>
        <dbReference type="ARBA" id="ARBA00031427"/>
    </source>
</evidence>
<dbReference type="SUPFAM" id="SSF55021">
    <property type="entry name" value="ACT-like"/>
    <property type="match status" value="1"/>
</dbReference>
<dbReference type="GO" id="GO:0006565">
    <property type="term" value="P:L-serine catabolic process"/>
    <property type="evidence" value="ECO:0007669"/>
    <property type="project" value="TreeGrafter"/>
</dbReference>
<dbReference type="InterPro" id="IPR001926">
    <property type="entry name" value="TrpB-like_PALP"/>
</dbReference>
<dbReference type="SUPFAM" id="SSF53686">
    <property type="entry name" value="Tryptophan synthase beta subunit-like PLP-dependent enzymes"/>
    <property type="match status" value="1"/>
</dbReference>
<dbReference type="Proteomes" id="UP000567246">
    <property type="component" value="Unassembled WGS sequence"/>
</dbReference>
<comment type="similarity">
    <text evidence="3">Belongs to the serine/threonine dehydratase family.</text>
</comment>
<dbReference type="InterPro" id="IPR050147">
    <property type="entry name" value="Ser/Thr_Dehydratase"/>
</dbReference>
<dbReference type="GO" id="GO:0009097">
    <property type="term" value="P:isoleucine biosynthetic process"/>
    <property type="evidence" value="ECO:0007669"/>
    <property type="project" value="TreeGrafter"/>
</dbReference>
<evidence type="ECO:0000256" key="2">
    <source>
        <dbReference type="ARBA" id="ARBA00001933"/>
    </source>
</evidence>
<comment type="catalytic activity">
    <reaction evidence="1">
        <text>L-threonine = 2-oxobutanoate + NH4(+)</text>
        <dbReference type="Rhea" id="RHEA:22108"/>
        <dbReference type="ChEBI" id="CHEBI:16763"/>
        <dbReference type="ChEBI" id="CHEBI:28938"/>
        <dbReference type="ChEBI" id="CHEBI:57926"/>
        <dbReference type="EC" id="4.3.1.19"/>
    </reaction>
</comment>
<name>A0A7W9JJJ2_9MICC</name>
<comment type="cofactor">
    <cofactor evidence="2">
        <name>pyridoxal 5'-phosphate</name>
        <dbReference type="ChEBI" id="CHEBI:597326"/>
    </cofactor>
</comment>
<evidence type="ECO:0000256" key="4">
    <source>
        <dbReference type="ARBA" id="ARBA00012096"/>
    </source>
</evidence>